<accession>X1HP86</accession>
<evidence type="ECO:0000313" key="1">
    <source>
        <dbReference type="EMBL" id="GAH58870.1"/>
    </source>
</evidence>
<feature type="non-terminal residue" evidence="1">
    <location>
        <position position="1"/>
    </location>
</feature>
<sequence>AHDKFTALEARQACKLDGTLYWSCPGNHFDGVNPDVDNILKQTNGILKVSVDGRYLIAAVFLPSKAKVSGAIVYGNAGAGDEIWILRRITLLDGTSVDMATQSINTEDITINNADIDNSLYAYWFMTHSLDTNDEIYGALIVYTL</sequence>
<comment type="caution">
    <text evidence="1">The sequence shown here is derived from an EMBL/GenBank/DDBJ whole genome shotgun (WGS) entry which is preliminary data.</text>
</comment>
<protein>
    <submittedName>
        <fullName evidence="1">Uncharacterized protein</fullName>
    </submittedName>
</protein>
<organism evidence="1">
    <name type="scientific">marine sediment metagenome</name>
    <dbReference type="NCBI Taxonomy" id="412755"/>
    <lineage>
        <taxon>unclassified sequences</taxon>
        <taxon>metagenomes</taxon>
        <taxon>ecological metagenomes</taxon>
    </lineage>
</organism>
<dbReference type="EMBL" id="BARU01017311">
    <property type="protein sequence ID" value="GAH58870.1"/>
    <property type="molecule type" value="Genomic_DNA"/>
</dbReference>
<dbReference type="AlphaFoldDB" id="X1HP86"/>
<reference evidence="1" key="1">
    <citation type="journal article" date="2014" name="Front. Microbiol.">
        <title>High frequency of phylogenetically diverse reductive dehalogenase-homologous genes in deep subseafloor sedimentary metagenomes.</title>
        <authorList>
            <person name="Kawai M."/>
            <person name="Futagami T."/>
            <person name="Toyoda A."/>
            <person name="Takaki Y."/>
            <person name="Nishi S."/>
            <person name="Hori S."/>
            <person name="Arai W."/>
            <person name="Tsubouchi T."/>
            <person name="Morono Y."/>
            <person name="Uchiyama I."/>
            <person name="Ito T."/>
            <person name="Fujiyama A."/>
            <person name="Inagaki F."/>
            <person name="Takami H."/>
        </authorList>
    </citation>
    <scope>NUCLEOTIDE SEQUENCE</scope>
    <source>
        <strain evidence="1">Expedition CK06-06</strain>
    </source>
</reference>
<gene>
    <name evidence="1" type="ORF">S03H2_28726</name>
</gene>
<name>X1HP86_9ZZZZ</name>
<proteinExistence type="predicted"/>